<keyword evidence="12" id="KW-1185">Reference proteome</keyword>
<comment type="function">
    <text evidence="8">Toxic component of a toxin-antitoxin (TA) system. An RNase.</text>
</comment>
<reference evidence="11 12" key="1">
    <citation type="submission" date="2016-10" db="EMBL/GenBank/DDBJ databases">
        <authorList>
            <person name="Varghese N."/>
            <person name="Submissions S."/>
        </authorList>
    </citation>
    <scope>NUCLEOTIDE SEQUENCE [LARGE SCALE GENOMIC DNA]</scope>
    <source>
        <strain evidence="11 12">DSM 16525</strain>
    </source>
</reference>
<dbReference type="GO" id="GO:0090729">
    <property type="term" value="F:toxin activity"/>
    <property type="evidence" value="ECO:0007669"/>
    <property type="project" value="UniProtKB-KW"/>
</dbReference>
<organism evidence="10 13">
    <name type="scientific">Myxococcus fulvus</name>
    <dbReference type="NCBI Taxonomy" id="33"/>
    <lineage>
        <taxon>Bacteria</taxon>
        <taxon>Pseudomonadati</taxon>
        <taxon>Myxococcota</taxon>
        <taxon>Myxococcia</taxon>
        <taxon>Myxococcales</taxon>
        <taxon>Cystobacterineae</taxon>
        <taxon>Myxococcaceae</taxon>
        <taxon>Myxococcus</taxon>
    </lineage>
</organism>
<dbReference type="EMBL" id="FOIB01000014">
    <property type="protein sequence ID" value="SEU39566.1"/>
    <property type="molecule type" value="Genomic_DNA"/>
</dbReference>
<dbReference type="AlphaFoldDB" id="A0A511TAQ6"/>
<dbReference type="GO" id="GO:0004519">
    <property type="term" value="F:endonuclease activity"/>
    <property type="evidence" value="ECO:0007669"/>
    <property type="project" value="UniProtKB-KW"/>
</dbReference>
<name>A0A511TAQ6_MYXFU</name>
<dbReference type="GO" id="GO:0000287">
    <property type="term" value="F:magnesium ion binding"/>
    <property type="evidence" value="ECO:0007669"/>
    <property type="project" value="UniProtKB-UniRule"/>
</dbReference>
<dbReference type="InterPro" id="IPR002716">
    <property type="entry name" value="PIN_dom"/>
</dbReference>
<evidence type="ECO:0000256" key="6">
    <source>
        <dbReference type="ARBA" id="ARBA00022842"/>
    </source>
</evidence>
<protein>
    <recommendedName>
        <fullName evidence="8">Ribonuclease VapC</fullName>
        <shortName evidence="8">RNase VapC</shortName>
        <ecNumber evidence="8">3.1.-.-</ecNumber>
    </recommendedName>
    <alternativeName>
        <fullName evidence="8">Toxin VapC</fullName>
    </alternativeName>
</protein>
<dbReference type="GO" id="GO:0004540">
    <property type="term" value="F:RNA nuclease activity"/>
    <property type="evidence" value="ECO:0007669"/>
    <property type="project" value="InterPro"/>
</dbReference>
<evidence type="ECO:0000256" key="5">
    <source>
        <dbReference type="ARBA" id="ARBA00022801"/>
    </source>
</evidence>
<keyword evidence="8" id="KW-0800">Toxin</keyword>
<dbReference type="RefSeq" id="WP_074958776.1">
    <property type="nucleotide sequence ID" value="NZ_BJXR01000045.1"/>
</dbReference>
<dbReference type="CDD" id="cd09881">
    <property type="entry name" value="PIN_VapC4-5_FitB-like"/>
    <property type="match status" value="1"/>
</dbReference>
<feature type="domain" description="PIN" evidence="9">
    <location>
        <begin position="8"/>
        <end position="129"/>
    </location>
</feature>
<comment type="cofactor">
    <cofactor evidence="1 8">
        <name>Mg(2+)</name>
        <dbReference type="ChEBI" id="CHEBI:18420"/>
    </cofactor>
</comment>
<evidence type="ECO:0000313" key="11">
    <source>
        <dbReference type="EMBL" id="SEU39566.1"/>
    </source>
</evidence>
<evidence type="ECO:0000256" key="3">
    <source>
        <dbReference type="ARBA" id="ARBA00022722"/>
    </source>
</evidence>
<feature type="binding site" evidence="8">
    <location>
        <position position="107"/>
    </location>
    <ligand>
        <name>Mg(2+)</name>
        <dbReference type="ChEBI" id="CHEBI:18420"/>
    </ligand>
</feature>
<keyword evidence="5 8" id="KW-0378">Hydrolase</keyword>
<proteinExistence type="inferred from homology"/>
<dbReference type="PANTHER" id="PTHR33653">
    <property type="entry name" value="RIBONUCLEASE VAPC2"/>
    <property type="match status" value="1"/>
</dbReference>
<feature type="binding site" evidence="8">
    <location>
        <position position="11"/>
    </location>
    <ligand>
        <name>Mg(2+)</name>
        <dbReference type="ChEBI" id="CHEBI:18420"/>
    </ligand>
</feature>
<dbReference type="Proteomes" id="UP000183760">
    <property type="component" value="Unassembled WGS sequence"/>
</dbReference>
<comment type="caution">
    <text evidence="10">The sequence shown here is derived from an EMBL/GenBank/DDBJ whole genome shotgun (WGS) entry which is preliminary data.</text>
</comment>
<evidence type="ECO:0000256" key="8">
    <source>
        <dbReference type="HAMAP-Rule" id="MF_00265"/>
    </source>
</evidence>
<evidence type="ECO:0000259" key="9">
    <source>
        <dbReference type="Pfam" id="PF01850"/>
    </source>
</evidence>
<evidence type="ECO:0000256" key="4">
    <source>
        <dbReference type="ARBA" id="ARBA00022723"/>
    </source>
</evidence>
<dbReference type="SUPFAM" id="SSF88723">
    <property type="entry name" value="PIN domain-like"/>
    <property type="match status" value="1"/>
</dbReference>
<dbReference type="Gene3D" id="3.40.50.1010">
    <property type="entry name" value="5'-nuclease"/>
    <property type="match status" value="1"/>
</dbReference>
<dbReference type="InterPro" id="IPR022907">
    <property type="entry name" value="VapC_family"/>
</dbReference>
<keyword evidence="4 8" id="KW-0479">Metal-binding</keyword>
<comment type="similarity">
    <text evidence="7 8">Belongs to the PINc/VapC protein family.</text>
</comment>
<reference evidence="10 13" key="2">
    <citation type="submission" date="2019-07" db="EMBL/GenBank/DDBJ databases">
        <title>Whole genome shotgun sequence of Myxococcus fulvus NBRC 100333.</title>
        <authorList>
            <person name="Hosoyama A."/>
            <person name="Uohara A."/>
            <person name="Ohji S."/>
            <person name="Ichikawa N."/>
        </authorList>
    </citation>
    <scope>NUCLEOTIDE SEQUENCE [LARGE SCALE GENOMIC DNA]</scope>
    <source>
        <strain evidence="10 13">NBRC 100333</strain>
    </source>
</reference>
<gene>
    <name evidence="8 10" type="primary">vapC</name>
    <name evidence="10" type="ORF">MFU01_63060</name>
    <name evidence="11" type="ORF">SAMN05443572_114118</name>
</gene>
<keyword evidence="2 8" id="KW-1277">Toxin-antitoxin system</keyword>
<evidence type="ECO:0000256" key="2">
    <source>
        <dbReference type="ARBA" id="ARBA00022649"/>
    </source>
</evidence>
<dbReference type="Pfam" id="PF01850">
    <property type="entry name" value="PIN"/>
    <property type="match status" value="1"/>
</dbReference>
<evidence type="ECO:0000313" key="12">
    <source>
        <dbReference type="Proteomes" id="UP000183760"/>
    </source>
</evidence>
<dbReference type="InterPro" id="IPR029060">
    <property type="entry name" value="PIN-like_dom_sf"/>
</dbReference>
<accession>A0A511TAQ6</accession>
<evidence type="ECO:0000256" key="1">
    <source>
        <dbReference type="ARBA" id="ARBA00001946"/>
    </source>
</evidence>
<evidence type="ECO:0000313" key="13">
    <source>
        <dbReference type="Proteomes" id="UP000321514"/>
    </source>
</evidence>
<keyword evidence="3 8" id="KW-0540">Nuclease</keyword>
<dbReference type="HAMAP" id="MF_00265">
    <property type="entry name" value="VapC_Nob1"/>
    <property type="match status" value="1"/>
</dbReference>
<dbReference type="OrthoDB" id="5520339at2"/>
<dbReference type="PANTHER" id="PTHR33653:SF1">
    <property type="entry name" value="RIBONUCLEASE VAPC2"/>
    <property type="match status" value="1"/>
</dbReference>
<evidence type="ECO:0000256" key="7">
    <source>
        <dbReference type="ARBA" id="ARBA00038093"/>
    </source>
</evidence>
<dbReference type="EC" id="3.1.-.-" evidence="8"/>
<evidence type="ECO:0000313" key="10">
    <source>
        <dbReference type="EMBL" id="GEN11269.1"/>
    </source>
</evidence>
<sequence length="154" mass="16566">MSVATGLVLLDTNILVHLLRASSLGKRVAEVHGLLSKAHRPLVSVVTVGEVLAFAKKRAWGAQKVSKLHELLRQLVVVDIHLDAVLERYATFDVFCGSKGRVLGKNDLWIAATASAVSALLLTTDKDFDLLHSERFLARSWYDPAPAGEAAGGG</sequence>
<dbReference type="Proteomes" id="UP000321514">
    <property type="component" value="Unassembled WGS sequence"/>
</dbReference>
<keyword evidence="11" id="KW-0255">Endonuclease</keyword>
<dbReference type="InterPro" id="IPR050556">
    <property type="entry name" value="Type_II_TA_system_RNase"/>
</dbReference>
<dbReference type="EMBL" id="BJXR01000045">
    <property type="protein sequence ID" value="GEN11269.1"/>
    <property type="molecule type" value="Genomic_DNA"/>
</dbReference>
<keyword evidence="6 8" id="KW-0460">Magnesium</keyword>
<dbReference type="GO" id="GO:0016787">
    <property type="term" value="F:hydrolase activity"/>
    <property type="evidence" value="ECO:0007669"/>
    <property type="project" value="UniProtKB-KW"/>
</dbReference>